<feature type="transmembrane region" description="Helical" evidence="1">
    <location>
        <begin position="59"/>
        <end position="85"/>
    </location>
</feature>
<evidence type="ECO:0000259" key="2">
    <source>
        <dbReference type="Pfam" id="PF10081"/>
    </source>
</evidence>
<comment type="caution">
    <text evidence="4">The sequence shown here is derived from an EMBL/GenBank/DDBJ whole genome shotgun (WGS) entry which is preliminary data.</text>
</comment>
<proteinExistence type="predicted"/>
<dbReference type="Proteomes" id="UP000646579">
    <property type="component" value="Unassembled WGS sequence"/>
</dbReference>
<keyword evidence="1" id="KW-1133">Transmembrane helix</keyword>
<dbReference type="Pfam" id="PF10081">
    <property type="entry name" value="Abhydrolase_9"/>
    <property type="match status" value="1"/>
</dbReference>
<dbReference type="RefSeq" id="WP_244640318.1">
    <property type="nucleotide sequence ID" value="NZ_BMZE01000004.1"/>
</dbReference>
<evidence type="ECO:0000313" key="5">
    <source>
        <dbReference type="Proteomes" id="UP000646579"/>
    </source>
</evidence>
<feature type="transmembrane region" description="Helical" evidence="1">
    <location>
        <begin position="138"/>
        <end position="166"/>
    </location>
</feature>
<dbReference type="InterPro" id="IPR027788">
    <property type="entry name" value="Alpha/beta-hydrolase_N_dom"/>
</dbReference>
<dbReference type="Pfam" id="PF15420">
    <property type="entry name" value="Abhydrolase_9_N"/>
    <property type="match status" value="1"/>
</dbReference>
<protein>
    <submittedName>
        <fullName evidence="4">Membrane protein</fullName>
    </submittedName>
</protein>
<dbReference type="EMBL" id="BMZE01000004">
    <property type="protein sequence ID" value="GHA36813.1"/>
    <property type="molecule type" value="Genomic_DNA"/>
</dbReference>
<name>A0A918SFQ9_9HYPH</name>
<feature type="transmembrane region" description="Helical" evidence="1">
    <location>
        <begin position="97"/>
        <end position="118"/>
    </location>
</feature>
<reference evidence="4" key="2">
    <citation type="submission" date="2020-09" db="EMBL/GenBank/DDBJ databases">
        <authorList>
            <person name="Sun Q."/>
            <person name="Kim S."/>
        </authorList>
    </citation>
    <scope>NUCLEOTIDE SEQUENCE</scope>
    <source>
        <strain evidence="4">KCTC 32437</strain>
    </source>
</reference>
<feature type="transmembrane region" description="Helical" evidence="1">
    <location>
        <begin position="178"/>
        <end position="204"/>
    </location>
</feature>
<dbReference type="AlphaFoldDB" id="A0A918SFQ9"/>
<keyword evidence="1" id="KW-0812">Transmembrane</keyword>
<feature type="domain" description="Alpha/beta-hydrolase catalytic" evidence="2">
    <location>
        <begin position="272"/>
        <end position="560"/>
    </location>
</feature>
<reference evidence="4" key="1">
    <citation type="journal article" date="2014" name="Int. J. Syst. Evol. Microbiol.">
        <title>Complete genome sequence of Corynebacterium casei LMG S-19264T (=DSM 44701T), isolated from a smear-ripened cheese.</title>
        <authorList>
            <consortium name="US DOE Joint Genome Institute (JGI-PGF)"/>
            <person name="Walter F."/>
            <person name="Albersmeier A."/>
            <person name="Kalinowski J."/>
            <person name="Ruckert C."/>
        </authorList>
    </citation>
    <scope>NUCLEOTIDE SEQUENCE</scope>
    <source>
        <strain evidence="4">KCTC 32437</strain>
    </source>
</reference>
<feature type="domain" description="Alpha/beta-hydrolase N-terminal" evidence="3">
    <location>
        <begin position="48"/>
        <end position="255"/>
    </location>
</feature>
<sequence length="584" mass="64014">MDTPARGRNWKWIRAAEVLPPVRFLNRLLDRTSTGGVLLGLVFFALSLTPSLLPRNFVIQGILTGCVFAAGYGIGVFLEWLWNFMELSVPGRRLPRGVRLAAFLVAVTIVFVFLWQSTSWQNSIRAAMDMQPVETNNPLWVTLIALLPAIALIGIGTVLVHGMRFVARRLTGIIPRRVALVIGIVSVGLATTLFVNGVVLRWSLYAADQFYARLDALAGQYEEAPTDPLRSGSDASFVAWETIGLDARSYVQSGPTADEISEITGKPAVTPLRVYVGLRSAETVEQRARLALAEMQRVGAFERSVLVLIMPVGTGWVDPAAIDTLEIVHNGDVASVALQYSYLTSWISLLAEPEVGTAAAQALFTEIYQYWTALPEGSRPRLYLHGLSLGAYASQASATLYDVLADPFDGALWAGPPFASEAWQSATANRLPGSPEWLPLVGNSSVVRFTNQENSLDVPGASWGPIRLVYLQYPSDPIVFFDPAVLYRPPEWLSGDRPQDISPQLNWYPVVTFLQLLADLVLAQTSPIGFGHVYAPQDYLEAWIAVTDPQGWSDAELDRLGAKLTRQGQYADIGPGWFRAAQEP</sequence>
<evidence type="ECO:0000256" key="1">
    <source>
        <dbReference type="SAM" id="Phobius"/>
    </source>
</evidence>
<keyword evidence="1" id="KW-0472">Membrane</keyword>
<dbReference type="PIRSF" id="PIRSF007542">
    <property type="entry name" value="UCP007542"/>
    <property type="match status" value="1"/>
</dbReference>
<keyword evidence="5" id="KW-1185">Reference proteome</keyword>
<organism evidence="4 5">
    <name type="scientific">Devosia pacifica</name>
    <dbReference type="NCBI Taxonomy" id="1335967"/>
    <lineage>
        <taxon>Bacteria</taxon>
        <taxon>Pseudomonadati</taxon>
        <taxon>Pseudomonadota</taxon>
        <taxon>Alphaproteobacteria</taxon>
        <taxon>Hyphomicrobiales</taxon>
        <taxon>Devosiaceae</taxon>
        <taxon>Devosia</taxon>
    </lineage>
</organism>
<evidence type="ECO:0000313" key="4">
    <source>
        <dbReference type="EMBL" id="GHA36813.1"/>
    </source>
</evidence>
<feature type="transmembrane region" description="Helical" evidence="1">
    <location>
        <begin position="33"/>
        <end position="53"/>
    </location>
</feature>
<accession>A0A918SFQ9</accession>
<dbReference type="InterPro" id="IPR027787">
    <property type="entry name" value="Alpha/beta-hydrolase_catalytic"/>
</dbReference>
<evidence type="ECO:0000259" key="3">
    <source>
        <dbReference type="Pfam" id="PF15420"/>
    </source>
</evidence>
<gene>
    <name evidence="4" type="ORF">GCM10007989_36180</name>
</gene>
<dbReference type="InterPro" id="IPR012037">
    <property type="entry name" value="Alpha/beta-hydrolase_fam"/>
</dbReference>